<reference evidence="1" key="1">
    <citation type="submission" date="2012-04" db="EMBL/GenBank/DDBJ databases">
        <title>The Genome Sequence of Loa loa.</title>
        <authorList>
            <consortium name="The Broad Institute Genome Sequencing Platform"/>
            <consortium name="Broad Institute Genome Sequencing Center for Infectious Disease"/>
            <person name="Nutman T.B."/>
            <person name="Fink D.L."/>
            <person name="Russ C."/>
            <person name="Young S."/>
            <person name="Zeng Q."/>
            <person name="Gargeya S."/>
            <person name="Alvarado L."/>
            <person name="Berlin A."/>
            <person name="Chapman S.B."/>
            <person name="Chen Z."/>
            <person name="Freedman E."/>
            <person name="Gellesch M."/>
            <person name="Goldberg J."/>
            <person name="Griggs A."/>
            <person name="Gujja S."/>
            <person name="Heilman E.R."/>
            <person name="Heiman D."/>
            <person name="Howarth C."/>
            <person name="Mehta T."/>
            <person name="Neiman D."/>
            <person name="Pearson M."/>
            <person name="Roberts A."/>
            <person name="Saif S."/>
            <person name="Shea T."/>
            <person name="Shenoy N."/>
            <person name="Sisk P."/>
            <person name="Stolte C."/>
            <person name="Sykes S."/>
            <person name="White J."/>
            <person name="Yandava C."/>
            <person name="Haas B."/>
            <person name="Henn M.R."/>
            <person name="Nusbaum C."/>
            <person name="Birren B."/>
        </authorList>
    </citation>
    <scope>NUCLEOTIDE SEQUENCE [LARGE SCALE GENOMIC DNA]</scope>
</reference>
<protein>
    <submittedName>
        <fullName evidence="2">Uncharacterized protein</fullName>
    </submittedName>
</protein>
<dbReference type="WBParaSite" id="EN70_10979">
    <property type="protein sequence ID" value="EN70_10979"/>
    <property type="gene ID" value="EN70_10979"/>
</dbReference>
<gene>
    <name evidence="2" type="primary">LOAG_18992</name>
</gene>
<dbReference type="Proteomes" id="UP000095285">
    <property type="component" value="Unassembled WGS sequence"/>
</dbReference>
<accession>A0A1I7V8I6</accession>
<keyword evidence="1" id="KW-1185">Reference proteome</keyword>
<reference evidence="2" key="2">
    <citation type="submission" date="2016-11" db="UniProtKB">
        <authorList>
            <consortium name="WormBaseParasite"/>
        </authorList>
    </citation>
    <scope>IDENTIFICATION</scope>
</reference>
<evidence type="ECO:0000313" key="1">
    <source>
        <dbReference type="Proteomes" id="UP000095285"/>
    </source>
</evidence>
<dbReference type="InParanoid" id="A0A1I7V8I6"/>
<sequence>MREKLMSPYENVSNANTMACVSGRVSHARDVSTEEQTKCVHELDRLVSLPPGDHPRRRTFQTRADEAHLIL</sequence>
<dbReference type="AlphaFoldDB" id="A0A1I7V8I6"/>
<name>A0A1I7V8I6_LOALO</name>
<proteinExistence type="predicted"/>
<organism evidence="1 2">
    <name type="scientific">Loa loa</name>
    <name type="common">Eye worm</name>
    <name type="synonym">Filaria loa</name>
    <dbReference type="NCBI Taxonomy" id="7209"/>
    <lineage>
        <taxon>Eukaryota</taxon>
        <taxon>Metazoa</taxon>
        <taxon>Ecdysozoa</taxon>
        <taxon>Nematoda</taxon>
        <taxon>Chromadorea</taxon>
        <taxon>Rhabditida</taxon>
        <taxon>Spirurina</taxon>
        <taxon>Spiruromorpha</taxon>
        <taxon>Filarioidea</taxon>
        <taxon>Onchocercidae</taxon>
        <taxon>Loa</taxon>
    </lineage>
</organism>
<evidence type="ECO:0000313" key="2">
    <source>
        <dbReference type="WBParaSite" id="EN70_10979"/>
    </source>
</evidence>